<name>A0A3B0Z8Y4_9ZZZZ</name>
<organism evidence="2">
    <name type="scientific">hydrothermal vent metagenome</name>
    <dbReference type="NCBI Taxonomy" id="652676"/>
    <lineage>
        <taxon>unclassified sequences</taxon>
        <taxon>metagenomes</taxon>
        <taxon>ecological metagenomes</taxon>
    </lineage>
</organism>
<sequence length="64" mass="7408">MHADFEMELNGIEKNTSGSRQISSMISCVPEQVRQKNAEPGIQCCIMDPQLRELYRDHIHHAQR</sequence>
<dbReference type="AlphaFoldDB" id="A0A3B0Z8Y4"/>
<proteinExistence type="predicted"/>
<accession>A0A3B0Z8Y4</accession>
<gene>
    <name evidence="2" type="ORF">MNBD_GAMMA14-1342</name>
</gene>
<protein>
    <submittedName>
        <fullName evidence="2">Uncharacterized protein</fullName>
    </submittedName>
</protein>
<reference evidence="2" key="1">
    <citation type="submission" date="2018-06" db="EMBL/GenBank/DDBJ databases">
        <authorList>
            <person name="Zhirakovskaya E."/>
        </authorList>
    </citation>
    <scope>NUCLEOTIDE SEQUENCE</scope>
</reference>
<evidence type="ECO:0000313" key="2">
    <source>
        <dbReference type="EMBL" id="VAW82719.1"/>
    </source>
</evidence>
<evidence type="ECO:0000256" key="1">
    <source>
        <dbReference type="SAM" id="MobiDB-lite"/>
    </source>
</evidence>
<feature type="region of interest" description="Disordered" evidence="1">
    <location>
        <begin position="1"/>
        <end position="21"/>
    </location>
</feature>
<dbReference type="EMBL" id="UOFM01000486">
    <property type="protein sequence ID" value="VAW82719.1"/>
    <property type="molecule type" value="Genomic_DNA"/>
</dbReference>